<dbReference type="RefSeq" id="WP_046754219.1">
    <property type="nucleotide sequence ID" value="NZ_LBNO01000117.1"/>
</dbReference>
<proteinExistence type="predicted"/>
<evidence type="ECO:0008006" key="3">
    <source>
        <dbReference type="Google" id="ProtNLM"/>
    </source>
</evidence>
<dbReference type="Proteomes" id="UP000192772">
    <property type="component" value="Unassembled WGS sequence"/>
</dbReference>
<sequence length="103" mass="10953">MADIIELHRALIARVLGGAGRAPSALRRSAFDNAGLTEPLHTLVDKVAYRARQVTDEDFAAARATGLSEDQIFEVVVCAAVGQATRQYESAMAALAAARGDQR</sequence>
<comment type="caution">
    <text evidence="1">The sequence shown here is derived from an EMBL/GenBank/DDBJ whole genome shotgun (WGS) entry which is preliminary data.</text>
</comment>
<dbReference type="Gene3D" id="1.20.1290.10">
    <property type="entry name" value="AhpD-like"/>
    <property type="match status" value="1"/>
</dbReference>
<dbReference type="EMBL" id="MVHP01000009">
    <property type="protein sequence ID" value="ORA66538.1"/>
    <property type="molecule type" value="Genomic_DNA"/>
</dbReference>
<evidence type="ECO:0000313" key="1">
    <source>
        <dbReference type="EMBL" id="ORA66538.1"/>
    </source>
</evidence>
<accession>A0A1A0QGY8</accession>
<dbReference type="STRING" id="81858.BST23_09945"/>
<protein>
    <recommendedName>
        <fullName evidence="3">Carboxymuconolactone decarboxylase-like domain-containing protein</fullName>
    </recommendedName>
</protein>
<dbReference type="OrthoDB" id="3391501at2"/>
<evidence type="ECO:0000313" key="2">
    <source>
        <dbReference type="Proteomes" id="UP000192772"/>
    </source>
</evidence>
<name>A0A0M2ZA44_9MYCO</name>
<organism evidence="1 2">
    <name type="scientific">Mycolicibacterium elephantis</name>
    <dbReference type="NCBI Taxonomy" id="81858"/>
    <lineage>
        <taxon>Bacteria</taxon>
        <taxon>Bacillati</taxon>
        <taxon>Actinomycetota</taxon>
        <taxon>Actinomycetes</taxon>
        <taxon>Mycobacteriales</taxon>
        <taxon>Mycobacteriaceae</taxon>
        <taxon>Mycolicibacterium</taxon>
    </lineage>
</organism>
<accession>A0A0M2ZA44</accession>
<dbReference type="SUPFAM" id="SSF69118">
    <property type="entry name" value="AhpD-like"/>
    <property type="match status" value="1"/>
</dbReference>
<reference evidence="1 2" key="1">
    <citation type="submission" date="2017-02" db="EMBL/GenBank/DDBJ databases">
        <title>The new phylogeny of genus Mycobacterium.</title>
        <authorList>
            <person name="Tortoli E."/>
            <person name="Trovato A."/>
            <person name="Cirillo D.M."/>
        </authorList>
    </citation>
    <scope>NUCLEOTIDE SEQUENCE [LARGE SCALE GENOMIC DNA]</scope>
    <source>
        <strain evidence="1 2">FI-09383</strain>
    </source>
</reference>
<gene>
    <name evidence="1" type="ORF">BST23_09945</name>
</gene>
<dbReference type="InterPro" id="IPR029032">
    <property type="entry name" value="AhpD-like"/>
</dbReference>
<dbReference type="AlphaFoldDB" id="A0A0M2ZA44"/>